<sequence>MNEPTEKTNESDALGLSVSLTEGIECFFDVGEHIIHVWGSAWSGRETVSVDGQVVSDTRNLTRLSACHRFEVDGIAYHAIFKTESILRGHYAVELYRGEQLIDTDSGCYPAFKSPLLAGPKRLLLWLVGLFAAGFVFGILGAWMGGGGV</sequence>
<accession>A0ABT8TI71</accession>
<protein>
    <recommendedName>
        <fullName evidence="4">DUF4178 domain-containing protein</fullName>
    </recommendedName>
</protein>
<proteinExistence type="predicted"/>
<name>A0ABT8TI71_9GAMM</name>
<evidence type="ECO:0008006" key="4">
    <source>
        <dbReference type="Google" id="ProtNLM"/>
    </source>
</evidence>
<evidence type="ECO:0000256" key="1">
    <source>
        <dbReference type="SAM" id="Phobius"/>
    </source>
</evidence>
<organism evidence="2 3">
    <name type="scientific">Gilvimarinus algae</name>
    <dbReference type="NCBI Taxonomy" id="3058037"/>
    <lineage>
        <taxon>Bacteria</taxon>
        <taxon>Pseudomonadati</taxon>
        <taxon>Pseudomonadota</taxon>
        <taxon>Gammaproteobacteria</taxon>
        <taxon>Cellvibrionales</taxon>
        <taxon>Cellvibrionaceae</taxon>
        <taxon>Gilvimarinus</taxon>
    </lineage>
</organism>
<keyword evidence="1" id="KW-1133">Transmembrane helix</keyword>
<feature type="transmembrane region" description="Helical" evidence="1">
    <location>
        <begin position="123"/>
        <end position="144"/>
    </location>
</feature>
<reference evidence="2" key="1">
    <citation type="submission" date="2023-07" db="EMBL/GenBank/DDBJ databases">
        <title>Gilvimarinus algae sp. nov., isolated from the surface of Kelp.</title>
        <authorList>
            <person name="Sun Y.Y."/>
            <person name="Gong Y."/>
            <person name="Du Z.J."/>
        </authorList>
    </citation>
    <scope>NUCLEOTIDE SEQUENCE</scope>
    <source>
        <strain evidence="2">SDUM040014</strain>
    </source>
</reference>
<evidence type="ECO:0000313" key="3">
    <source>
        <dbReference type="Proteomes" id="UP001168380"/>
    </source>
</evidence>
<keyword evidence="1" id="KW-0472">Membrane</keyword>
<keyword evidence="1" id="KW-0812">Transmembrane</keyword>
<comment type="caution">
    <text evidence="2">The sequence shown here is derived from an EMBL/GenBank/DDBJ whole genome shotgun (WGS) entry which is preliminary data.</text>
</comment>
<dbReference type="EMBL" id="JAULRT010000062">
    <property type="protein sequence ID" value="MDO3383806.1"/>
    <property type="molecule type" value="Genomic_DNA"/>
</dbReference>
<dbReference type="RefSeq" id="WP_302714841.1">
    <property type="nucleotide sequence ID" value="NZ_JAULRT010000062.1"/>
</dbReference>
<gene>
    <name evidence="2" type="ORF">QWI16_16605</name>
</gene>
<evidence type="ECO:0000313" key="2">
    <source>
        <dbReference type="EMBL" id="MDO3383806.1"/>
    </source>
</evidence>
<dbReference type="Proteomes" id="UP001168380">
    <property type="component" value="Unassembled WGS sequence"/>
</dbReference>
<keyword evidence="3" id="KW-1185">Reference proteome</keyword>